<dbReference type="SUPFAM" id="SSF48557">
    <property type="entry name" value="L-aspartase-like"/>
    <property type="match status" value="1"/>
</dbReference>
<dbReference type="Pfam" id="PF00221">
    <property type="entry name" value="Lyase_aromatic"/>
    <property type="match status" value="1"/>
</dbReference>
<accession>A0A6G8KYC6</accession>
<evidence type="ECO:0000313" key="3">
    <source>
        <dbReference type="EMBL" id="QIN29817.1"/>
    </source>
</evidence>
<feature type="region of interest" description="Disordered" evidence="2">
    <location>
        <begin position="1"/>
        <end position="26"/>
    </location>
</feature>
<evidence type="ECO:0000313" key="4">
    <source>
        <dbReference type="Proteomes" id="UP000501518"/>
    </source>
</evidence>
<dbReference type="KEGG" id="blut:EW640_11440"/>
<gene>
    <name evidence="3" type="ORF">EW640_11440</name>
</gene>
<proteinExistence type="predicted"/>
<dbReference type="RefSeq" id="WP_165884197.1">
    <property type="nucleotide sequence ID" value="NZ_CP035810.1"/>
</dbReference>
<dbReference type="InterPro" id="IPR022313">
    <property type="entry name" value="Phe/His_NH3-lyase_AS"/>
</dbReference>
<dbReference type="Proteomes" id="UP000501518">
    <property type="component" value="Chromosome"/>
</dbReference>
<dbReference type="Gene3D" id="1.20.200.10">
    <property type="entry name" value="Fumarase/aspartase (Central domain)"/>
    <property type="match status" value="1"/>
</dbReference>
<evidence type="ECO:0000256" key="1">
    <source>
        <dbReference type="ARBA" id="ARBA00023239"/>
    </source>
</evidence>
<dbReference type="PROSITE" id="PS00488">
    <property type="entry name" value="PAL_HISTIDASE"/>
    <property type="match status" value="1"/>
</dbReference>
<sequence length="582" mass="62029">MTAHPHSNLHHATVPLPGQPAATEEFDGPVLTLGESDLSLADMVDVARHRRRITLAPAAQEACRESRAWLDDVIDRMKAGEDVEAIYSVNTGFGSLAGRQAFPSAGDAAELSRRLILADAAGIGRLVDEEVVRATMLIRIQSLIAGHSAISWPLVEGLVAMLNHDVWPAVPEYGSLGASGDLIPLAHIALVLTGPPSGEDTPADSGEAVLDGQIVPGTEAMAAAGIDRVPVGAKDGLALLNGTSFSLAQTALAAWDATTLLETAQVTASMTIEALLGFGDAFIDELHTVRRQPGQIAVASRMRELMADSQLITGSRDADPDRQPPQDAYSLRCVPQVFGPVADTLDFTIGIIERELNAATDNPLVFPQLPRPLKAVSGGNFHAEYVAFAADFLSIAVTEIGNITERRIFRLDDGTLNRGLPDMLVDSEQVGMDCGFMLPQYLAAALVSDCKTLAHPDAVDSIPTSANQEDHVSMANNAGRHLRQIVANIEAVVGIELLMAVQALELRVAAGRPDGRSVTREEISSAGRRVIDMLRSTTDTQGRPIAHLTQDVVLYPQVRTATALVKDGAVVRAANGQWRWEK</sequence>
<dbReference type="InterPro" id="IPR008948">
    <property type="entry name" value="L-Aspartase-like"/>
</dbReference>
<dbReference type="EMBL" id="CP035810">
    <property type="protein sequence ID" value="QIN29817.1"/>
    <property type="molecule type" value="Genomic_DNA"/>
</dbReference>
<dbReference type="EC" id="4.3.1.3" evidence="3"/>
<evidence type="ECO:0000256" key="2">
    <source>
        <dbReference type="SAM" id="MobiDB-lite"/>
    </source>
</evidence>
<dbReference type="GO" id="GO:0004397">
    <property type="term" value="F:histidine ammonia-lyase activity"/>
    <property type="evidence" value="ECO:0007669"/>
    <property type="project" value="UniProtKB-EC"/>
</dbReference>
<dbReference type="NCBIfam" id="NF006871">
    <property type="entry name" value="PRK09367.1"/>
    <property type="match status" value="1"/>
</dbReference>
<name>A0A6G8KYC6_9MICO</name>
<keyword evidence="1 3" id="KW-0456">Lyase</keyword>
<dbReference type="InterPro" id="IPR001106">
    <property type="entry name" value="Aromatic_Lyase"/>
</dbReference>
<reference evidence="3 4" key="1">
    <citation type="submission" date="2019-02" db="EMBL/GenBank/DDBJ databases">
        <title>Complete Genome Sequence and Methylome Analysis of Brevibacterium luteolum NEB1784.</title>
        <authorList>
            <person name="Fomenkov A."/>
            <person name="Roberts R.J."/>
        </authorList>
    </citation>
    <scope>NUCLEOTIDE SEQUENCE [LARGE SCALE GENOMIC DNA]</scope>
    <source>
        <strain evidence="3 4">NEB1784</strain>
    </source>
</reference>
<organism evidence="3 4">
    <name type="scientific">Brevibacterium luteolum</name>
    <dbReference type="NCBI Taxonomy" id="199591"/>
    <lineage>
        <taxon>Bacteria</taxon>
        <taxon>Bacillati</taxon>
        <taxon>Actinomycetota</taxon>
        <taxon>Actinomycetes</taxon>
        <taxon>Micrococcales</taxon>
        <taxon>Brevibacteriaceae</taxon>
        <taxon>Brevibacterium</taxon>
    </lineage>
</organism>
<dbReference type="PANTHER" id="PTHR10362">
    <property type="entry name" value="HISTIDINE AMMONIA-LYASE"/>
    <property type="match status" value="1"/>
</dbReference>
<dbReference type="AlphaFoldDB" id="A0A6G8KYC6"/>
<dbReference type="CDD" id="cd00332">
    <property type="entry name" value="PAL-HAL"/>
    <property type="match status" value="1"/>
</dbReference>
<dbReference type="InterPro" id="IPR024083">
    <property type="entry name" value="Fumarase/histidase_N"/>
</dbReference>
<dbReference type="Gene3D" id="1.10.275.10">
    <property type="entry name" value="Fumarase/aspartase (N-terminal domain)"/>
    <property type="match status" value="1"/>
</dbReference>
<protein>
    <submittedName>
        <fullName evidence="3">Histidine ammonia-lyase</fullName>
        <ecNumber evidence="3">4.3.1.3</ecNumber>
    </submittedName>
</protein>